<organism evidence="1 2">
    <name type="scientific">Ensete ventricosum</name>
    <name type="common">Abyssinian banana</name>
    <name type="synonym">Musa ensete</name>
    <dbReference type="NCBI Taxonomy" id="4639"/>
    <lineage>
        <taxon>Eukaryota</taxon>
        <taxon>Viridiplantae</taxon>
        <taxon>Streptophyta</taxon>
        <taxon>Embryophyta</taxon>
        <taxon>Tracheophyta</taxon>
        <taxon>Spermatophyta</taxon>
        <taxon>Magnoliopsida</taxon>
        <taxon>Liliopsida</taxon>
        <taxon>Zingiberales</taxon>
        <taxon>Musaceae</taxon>
        <taxon>Ensete</taxon>
    </lineage>
</organism>
<evidence type="ECO:0000313" key="1">
    <source>
        <dbReference type="EMBL" id="RRT64050.1"/>
    </source>
</evidence>
<accession>A0A426ZJA0</accession>
<gene>
    <name evidence="1" type="ORF">B296_00004294</name>
</gene>
<evidence type="ECO:0000313" key="2">
    <source>
        <dbReference type="Proteomes" id="UP000287651"/>
    </source>
</evidence>
<dbReference type="AlphaFoldDB" id="A0A426ZJA0"/>
<protein>
    <submittedName>
        <fullName evidence="1">Uncharacterized protein</fullName>
    </submittedName>
</protein>
<name>A0A426ZJA0_ENSVE</name>
<dbReference type="Proteomes" id="UP000287651">
    <property type="component" value="Unassembled WGS sequence"/>
</dbReference>
<reference evidence="1 2" key="1">
    <citation type="journal article" date="2014" name="Agronomy (Basel)">
        <title>A Draft Genome Sequence for Ensete ventricosum, the Drought-Tolerant Tree Against Hunger.</title>
        <authorList>
            <person name="Harrison J."/>
            <person name="Moore K.A."/>
            <person name="Paszkiewicz K."/>
            <person name="Jones T."/>
            <person name="Grant M."/>
            <person name="Ambacheew D."/>
            <person name="Muzemil S."/>
            <person name="Studholme D.J."/>
        </authorList>
    </citation>
    <scope>NUCLEOTIDE SEQUENCE [LARGE SCALE GENOMIC DNA]</scope>
</reference>
<sequence>MTIVRVGKKGRRRGQRLLLLHVFSGGDTSSIGSGRGGFGRTMLARRGKRRHLQWRHKGRTTATGRVVVAEVGDGSTGQRKKGGWSRYVSGGCGRGVGSWEQQATIGVEK</sequence>
<comment type="caution">
    <text evidence="1">The sequence shown here is derived from an EMBL/GenBank/DDBJ whole genome shotgun (WGS) entry which is preliminary data.</text>
</comment>
<dbReference type="EMBL" id="AMZH03006349">
    <property type="protein sequence ID" value="RRT64050.1"/>
    <property type="molecule type" value="Genomic_DNA"/>
</dbReference>
<proteinExistence type="predicted"/>